<evidence type="ECO:0000256" key="8">
    <source>
        <dbReference type="ARBA" id="ARBA00061050"/>
    </source>
</evidence>
<dbReference type="InterPro" id="IPR000569">
    <property type="entry name" value="HECT_dom"/>
</dbReference>
<dbReference type="SUPFAM" id="SSF56204">
    <property type="entry name" value="Hect, E3 ligase catalytic domain"/>
    <property type="match status" value="1"/>
</dbReference>
<dbReference type="CDD" id="cd23767">
    <property type="entry name" value="IQCD"/>
    <property type="match status" value="1"/>
</dbReference>
<evidence type="ECO:0000256" key="10">
    <source>
        <dbReference type="ARBA" id="ARBA00067506"/>
    </source>
</evidence>
<gene>
    <name evidence="16" type="ORF">DBV15_03965</name>
</gene>
<feature type="active site" description="Glycyl thioester intermediate" evidence="13">
    <location>
        <position position="1041"/>
    </location>
</feature>
<comment type="pathway">
    <text evidence="2">Protein modification; protein ubiquitination.</text>
</comment>
<dbReference type="STRING" id="300112.A0A4S2JAJ2"/>
<dbReference type="GO" id="GO:0006511">
    <property type="term" value="P:ubiquitin-dependent protein catabolic process"/>
    <property type="evidence" value="ECO:0007669"/>
    <property type="project" value="TreeGrafter"/>
</dbReference>
<reference evidence="16 17" key="1">
    <citation type="journal article" date="2019" name="Philos. Trans. R. Soc. Lond., B, Biol. Sci.">
        <title>Ant behaviour and brain gene expression of defending hosts depend on the ecological success of the intruding social parasite.</title>
        <authorList>
            <person name="Kaur R."/>
            <person name="Stoldt M."/>
            <person name="Jongepier E."/>
            <person name="Feldmeyer B."/>
            <person name="Menzel F."/>
            <person name="Bornberg-Bauer E."/>
            <person name="Foitzik S."/>
        </authorList>
    </citation>
    <scope>NUCLEOTIDE SEQUENCE [LARGE SCALE GENOMIC DNA]</scope>
    <source>
        <tissue evidence="16">Whole body</tissue>
    </source>
</reference>
<evidence type="ECO:0000256" key="11">
    <source>
        <dbReference type="ARBA" id="ARBA00077269"/>
    </source>
</evidence>
<dbReference type="Pfam" id="PF00632">
    <property type="entry name" value="HECT"/>
    <property type="match status" value="1"/>
</dbReference>
<keyword evidence="17" id="KW-1185">Reference proteome</keyword>
<dbReference type="PROSITE" id="PS50096">
    <property type="entry name" value="IQ"/>
    <property type="match status" value="1"/>
</dbReference>
<dbReference type="Gene3D" id="3.30.2410.10">
    <property type="entry name" value="Hect, E3 ligase catalytic domain"/>
    <property type="match status" value="1"/>
</dbReference>
<dbReference type="EC" id="2.3.2.26" evidence="3"/>
<evidence type="ECO:0000256" key="14">
    <source>
        <dbReference type="SAM" id="MobiDB-lite"/>
    </source>
</evidence>
<dbReference type="GO" id="GO:0009966">
    <property type="term" value="P:regulation of signal transduction"/>
    <property type="evidence" value="ECO:0007669"/>
    <property type="project" value="UniProtKB-ARBA"/>
</dbReference>
<comment type="similarity">
    <text evidence="8">Belongs to the UBE3C family.</text>
</comment>
<evidence type="ECO:0000256" key="2">
    <source>
        <dbReference type="ARBA" id="ARBA00004906"/>
    </source>
</evidence>
<evidence type="ECO:0000259" key="15">
    <source>
        <dbReference type="PROSITE" id="PS50237"/>
    </source>
</evidence>
<evidence type="ECO:0000256" key="1">
    <source>
        <dbReference type="ARBA" id="ARBA00000885"/>
    </source>
</evidence>
<keyword evidence="5" id="KW-0808">Transferase</keyword>
<feature type="compositionally biased region" description="Basic and acidic residues" evidence="14">
    <location>
        <begin position="1"/>
        <end position="10"/>
    </location>
</feature>
<evidence type="ECO:0000256" key="3">
    <source>
        <dbReference type="ARBA" id="ARBA00012485"/>
    </source>
</evidence>
<protein>
    <recommendedName>
        <fullName evidence="10">Ubiquitin-protein ligase E3C</fullName>
        <ecNumber evidence="3">2.3.2.26</ecNumber>
    </recommendedName>
    <alternativeName>
        <fullName evidence="11">HECT-type ubiquitin transferase E3C</fullName>
    </alternativeName>
    <alternativeName>
        <fullName evidence="12">RTA-associated ubiquitin ligase</fullName>
    </alternativeName>
</protein>
<feature type="domain" description="HECT" evidence="15">
    <location>
        <begin position="736"/>
        <end position="1073"/>
    </location>
</feature>
<proteinExistence type="inferred from homology"/>
<dbReference type="GO" id="GO:0000209">
    <property type="term" value="P:protein polyubiquitination"/>
    <property type="evidence" value="ECO:0007669"/>
    <property type="project" value="InterPro"/>
</dbReference>
<accession>A0A4S2JAJ2</accession>
<dbReference type="PROSITE" id="PS50237">
    <property type="entry name" value="HECT"/>
    <property type="match status" value="1"/>
</dbReference>
<comment type="caution">
    <text evidence="16">The sequence shown here is derived from an EMBL/GenBank/DDBJ whole genome shotgun (WGS) entry which is preliminary data.</text>
</comment>
<evidence type="ECO:0000256" key="6">
    <source>
        <dbReference type="ARBA" id="ARBA00022786"/>
    </source>
</evidence>
<feature type="region of interest" description="Disordered" evidence="14">
    <location>
        <begin position="1"/>
        <end position="23"/>
    </location>
</feature>
<organism evidence="16 17">
    <name type="scientific">Temnothorax longispinosus</name>
    <dbReference type="NCBI Taxonomy" id="300112"/>
    <lineage>
        <taxon>Eukaryota</taxon>
        <taxon>Metazoa</taxon>
        <taxon>Ecdysozoa</taxon>
        <taxon>Arthropoda</taxon>
        <taxon>Hexapoda</taxon>
        <taxon>Insecta</taxon>
        <taxon>Pterygota</taxon>
        <taxon>Neoptera</taxon>
        <taxon>Endopterygota</taxon>
        <taxon>Hymenoptera</taxon>
        <taxon>Apocrita</taxon>
        <taxon>Aculeata</taxon>
        <taxon>Formicoidea</taxon>
        <taxon>Formicidae</taxon>
        <taxon>Myrmicinae</taxon>
        <taxon>Temnothorax</taxon>
    </lineage>
</organism>
<dbReference type="InterPro" id="IPR035983">
    <property type="entry name" value="Hect_E3_ubiquitin_ligase"/>
</dbReference>
<dbReference type="PANTHER" id="PTHR45700:SF2">
    <property type="entry name" value="UBIQUITIN-PROTEIN LIGASE E3C"/>
    <property type="match status" value="1"/>
</dbReference>
<dbReference type="GO" id="GO:0061630">
    <property type="term" value="F:ubiquitin protein ligase activity"/>
    <property type="evidence" value="ECO:0007669"/>
    <property type="project" value="UniProtKB-EC"/>
</dbReference>
<evidence type="ECO:0000256" key="12">
    <source>
        <dbReference type="ARBA" id="ARBA00081642"/>
    </source>
</evidence>
<sequence length="1073" mass="123495">MYSFEGEYRRKPQQNLSGASRRDERADLLHHVQLERLKREQQRKKHDAALKIQARIRSFVTRRLVYAQKRKEFDEAQQAAGRRNLSLEELVPYLRKLLFFYDHALDANRLIWVLQHFLKHQREIKLKSISSSQWLWRLRWILRMCMRYNTEMLPDGAYSLAIPLRVLEVFTTREDTEKVLREHSYRHLENIFVYLIQHNYFEQLRKLLDEKVPPMAEVTSVAPTPISKCLLDMIKRPVDLISYVNHKESFSTLVLQELCGSIFSPRLSDPIRMFVVPALAEFKDFPYIKLIACINRLQLEPTINLLYCVLSLDSSNQLYLQFPFFAWCKSEDALTNYLQVLASLSSTIVPLMAEQSVSERQQADNDSDNESNGSVTDQEQADILRQCVEMLNEQQRVNGILSAIEQSQSDSPTLLQPLCRLCHHLLITNKLAVQKYKLLYMLAFKPVFLKHLWTSLASIRQTSLFGGGAATSLLQIISRGIALSSEDTDRIVPLLAVFCSLFSLLIATLHDTEFFLDQTSAEHMSNNRQQHAMPFTITELAVLSGHLKGVCLGLVELAFPDTRPTVRDDYKNAVLGPTSAVQGRHDTQIWTHLFKVTVGLLRQLHTRDLRRQFCPEDHWIASNVVIPIDKPQDFAFRRRRLRGYVPFQNLRAFTREEFEEGPPLSATEVRTLTLLREIPFVVPFNNRVVVFQSLLYKDKAEQQGELAHFMQGPSIQISVRRNYLYEDAFEKLSPENEPELRLKMRVQLVNTAGLEEAGVDGGGLFREFLSELLKTSFDPNRGFFKLTKDNMLYPNPTVQLLVDDFPKHYYFIGRILGKALYENLLVELPFAEFFLSKIVGRQSDVDVHHLASLDPIMYRNLLYLKSYKGDVADLGLDFTVLSDELGERRVDELKPSGANIPVTNHNRIEYIHLMADYKLNKQIRAQCFAFKQGIGSVVPLDWLQMFNNKELQVLISGAQIPVDVTDLMLHTNYTGGYAPDHPTITAFWKVVNEFNDQQKGQLLKFVTSCSRPPLLGFKELDPPFCIQHAGTVDRLPTSSTCMNLLKLPEFPDEKTLREKLLYAIQAGAGFELS</sequence>
<dbReference type="SMART" id="SM00119">
    <property type="entry name" value="HECTc"/>
    <property type="match status" value="1"/>
</dbReference>
<dbReference type="Proteomes" id="UP000310200">
    <property type="component" value="Unassembled WGS sequence"/>
</dbReference>
<evidence type="ECO:0000256" key="5">
    <source>
        <dbReference type="ARBA" id="ARBA00022679"/>
    </source>
</evidence>
<evidence type="ECO:0000256" key="13">
    <source>
        <dbReference type="PROSITE-ProRule" id="PRU00104"/>
    </source>
</evidence>
<keyword evidence="6 13" id="KW-0833">Ubl conjugation pathway</keyword>
<comment type="subunit">
    <text evidence="9">Interacts with 26S proteasomes. Interacts (via the HECT domain) with UBE2D1 and, less efficiently, with UBE2L3.</text>
</comment>
<dbReference type="PANTHER" id="PTHR45700">
    <property type="entry name" value="UBIQUITIN-PROTEIN LIGASE E3C"/>
    <property type="match status" value="1"/>
</dbReference>
<evidence type="ECO:0000313" key="17">
    <source>
        <dbReference type="Proteomes" id="UP000310200"/>
    </source>
</evidence>
<dbReference type="EMBL" id="QBLH01003899">
    <property type="protein sequence ID" value="TGZ32283.1"/>
    <property type="molecule type" value="Genomic_DNA"/>
</dbReference>
<dbReference type="Gene3D" id="3.90.1750.10">
    <property type="entry name" value="Hect, E3 ligase catalytic domains"/>
    <property type="match status" value="1"/>
</dbReference>
<evidence type="ECO:0000313" key="16">
    <source>
        <dbReference type="EMBL" id="TGZ32283.1"/>
    </source>
</evidence>
<dbReference type="InterPro" id="IPR044611">
    <property type="entry name" value="E3A/B/C-like"/>
</dbReference>
<evidence type="ECO:0000256" key="7">
    <source>
        <dbReference type="ARBA" id="ARBA00022843"/>
    </source>
</evidence>
<dbReference type="Gene3D" id="3.30.2160.10">
    <property type="entry name" value="Hect, E3 ligase catalytic domain"/>
    <property type="match status" value="1"/>
</dbReference>
<dbReference type="FunFam" id="3.90.1750.10:FF:000014">
    <property type="entry name" value="Putative Ubiquitin-protein ligase E3C"/>
    <property type="match status" value="1"/>
</dbReference>
<keyword evidence="7" id="KW-0832">Ubl conjugation</keyword>
<keyword evidence="4" id="KW-1017">Isopeptide bond</keyword>
<name>A0A4S2JAJ2_9HYME</name>
<dbReference type="FunFam" id="3.30.2160.10:FF:000002">
    <property type="entry name" value="Putative Ubiquitin-protein ligase E3C"/>
    <property type="match status" value="1"/>
</dbReference>
<evidence type="ECO:0000256" key="4">
    <source>
        <dbReference type="ARBA" id="ARBA00022499"/>
    </source>
</evidence>
<dbReference type="FunFam" id="3.30.2410.10:FF:000011">
    <property type="entry name" value="Putative Ubiquitin-protein ligase E3C"/>
    <property type="match status" value="1"/>
</dbReference>
<dbReference type="AlphaFoldDB" id="A0A4S2JAJ2"/>
<dbReference type="CDD" id="cd00078">
    <property type="entry name" value="HECTc"/>
    <property type="match status" value="1"/>
</dbReference>
<evidence type="ECO:0000256" key="9">
    <source>
        <dbReference type="ARBA" id="ARBA00063372"/>
    </source>
</evidence>
<comment type="catalytic activity">
    <reaction evidence="1">
        <text>S-ubiquitinyl-[E2 ubiquitin-conjugating enzyme]-L-cysteine + [acceptor protein]-L-lysine = [E2 ubiquitin-conjugating enzyme]-L-cysteine + N(6)-ubiquitinyl-[acceptor protein]-L-lysine.</text>
        <dbReference type="EC" id="2.3.2.26"/>
    </reaction>
</comment>